<feature type="compositionally biased region" description="Basic and acidic residues" evidence="1">
    <location>
        <begin position="40"/>
        <end position="50"/>
    </location>
</feature>
<feature type="compositionally biased region" description="Basic and acidic residues" evidence="1">
    <location>
        <begin position="102"/>
        <end position="123"/>
    </location>
</feature>
<proteinExistence type="predicted"/>
<organism evidence="2 3">
    <name type="scientific">Nicrophorus vespilloides</name>
    <name type="common">Boreal carrion beetle</name>
    <dbReference type="NCBI Taxonomy" id="110193"/>
    <lineage>
        <taxon>Eukaryota</taxon>
        <taxon>Metazoa</taxon>
        <taxon>Ecdysozoa</taxon>
        <taxon>Arthropoda</taxon>
        <taxon>Hexapoda</taxon>
        <taxon>Insecta</taxon>
        <taxon>Pterygota</taxon>
        <taxon>Neoptera</taxon>
        <taxon>Endopterygota</taxon>
        <taxon>Coleoptera</taxon>
        <taxon>Polyphaga</taxon>
        <taxon>Staphyliniformia</taxon>
        <taxon>Silphidae</taxon>
        <taxon>Nicrophorinae</taxon>
        <taxon>Nicrophorus</taxon>
    </lineage>
</organism>
<keyword evidence="2" id="KW-1185">Reference proteome</keyword>
<reference evidence="3" key="1">
    <citation type="submission" date="2025-08" db="UniProtKB">
        <authorList>
            <consortium name="RefSeq"/>
        </authorList>
    </citation>
    <scope>IDENTIFICATION</scope>
    <source>
        <tissue evidence="3">Whole Larva</tissue>
    </source>
</reference>
<gene>
    <name evidence="3" type="primary">LOC108564875</name>
</gene>
<accession>A0ABM1MYA9</accession>
<feature type="compositionally biased region" description="Basic and acidic residues" evidence="1">
    <location>
        <begin position="60"/>
        <end position="88"/>
    </location>
</feature>
<evidence type="ECO:0000256" key="1">
    <source>
        <dbReference type="SAM" id="MobiDB-lite"/>
    </source>
</evidence>
<feature type="region of interest" description="Disordered" evidence="1">
    <location>
        <begin position="1"/>
        <end position="149"/>
    </location>
</feature>
<dbReference type="RefSeq" id="XP_017779559.1">
    <property type="nucleotide sequence ID" value="XM_017924070.1"/>
</dbReference>
<name>A0ABM1MYA9_NICVS</name>
<evidence type="ECO:0000313" key="2">
    <source>
        <dbReference type="Proteomes" id="UP000695000"/>
    </source>
</evidence>
<dbReference type="Proteomes" id="UP000695000">
    <property type="component" value="Unplaced"/>
</dbReference>
<dbReference type="GeneID" id="108564875"/>
<feature type="compositionally biased region" description="Basic residues" evidence="1">
    <location>
        <begin position="124"/>
        <end position="140"/>
    </location>
</feature>
<evidence type="ECO:0000313" key="3">
    <source>
        <dbReference type="RefSeq" id="XP_017779559.1"/>
    </source>
</evidence>
<sequence>MTFGTMEQKRKSKSRVSVRMSESKRHSVKSSVQTPAVTEDPVKTDGKEETENAQVEGEAGDQKQDEVDKPKQDGEGEPKEGEAVERPSVKLSAKMSTKKMKKLMEGKLKTDFDSCLTPEEKKAKKDAKKKKGKGKGKKSKSVSESADTG</sequence>
<protein>
    <submittedName>
        <fullName evidence="3">Uncharacterized protein LOC108564875</fullName>
    </submittedName>
</protein>